<proteinExistence type="inferred from homology"/>
<dbReference type="EMBL" id="MUJZ01024880">
    <property type="protein sequence ID" value="OTF79098.1"/>
    <property type="molecule type" value="Genomic_DNA"/>
</dbReference>
<organism evidence="2 3">
    <name type="scientific">Euroglyphus maynei</name>
    <name type="common">Mayne's house dust mite</name>
    <dbReference type="NCBI Taxonomy" id="6958"/>
    <lineage>
        <taxon>Eukaryota</taxon>
        <taxon>Metazoa</taxon>
        <taxon>Ecdysozoa</taxon>
        <taxon>Arthropoda</taxon>
        <taxon>Chelicerata</taxon>
        <taxon>Arachnida</taxon>
        <taxon>Acari</taxon>
        <taxon>Acariformes</taxon>
        <taxon>Sarcoptiformes</taxon>
        <taxon>Astigmata</taxon>
        <taxon>Psoroptidia</taxon>
        <taxon>Analgoidea</taxon>
        <taxon>Pyroglyphidae</taxon>
        <taxon>Pyroglyphinae</taxon>
        <taxon>Euroglyphus</taxon>
    </lineage>
</organism>
<dbReference type="PANTHER" id="PTHR46479:SF1">
    <property type="entry name" value="BIOGENESIS OF LYSOSOME-RELATED ORGANELLES COMPLEX 1 SUBUNIT 2"/>
    <property type="match status" value="1"/>
</dbReference>
<dbReference type="GO" id="GO:0043015">
    <property type="term" value="F:gamma-tubulin binding"/>
    <property type="evidence" value="ECO:0007669"/>
    <property type="project" value="TreeGrafter"/>
</dbReference>
<evidence type="ECO:0000256" key="1">
    <source>
        <dbReference type="ARBA" id="ARBA00008468"/>
    </source>
</evidence>
<dbReference type="Proteomes" id="UP000194236">
    <property type="component" value="Unassembled WGS sequence"/>
</dbReference>
<dbReference type="AlphaFoldDB" id="A0A1Y3BGV5"/>
<protein>
    <submittedName>
        <fullName evidence="2">Biogenesis of lysosome-related organelles complex 1 subunit 2-like protein</fullName>
    </submittedName>
</protein>
<gene>
    <name evidence="2" type="ORF">BLA29_014596</name>
</gene>
<comment type="caution">
    <text evidence="2">The sequence shown here is derived from an EMBL/GenBank/DDBJ whole genome shotgun (WGS) entry which is preliminary data.</text>
</comment>
<name>A0A1Y3BGV5_EURMA</name>
<dbReference type="OrthoDB" id="244061at2759"/>
<sequence length="65" mass="7821">MNNCTMEKFQQMTQITREIQEENCHLNNRYQQLIPKLEIIDKLDRKVTRLETMAYAIDAYSKRLG</sequence>
<dbReference type="GO" id="GO:0031083">
    <property type="term" value="C:BLOC-1 complex"/>
    <property type="evidence" value="ECO:0007669"/>
    <property type="project" value="TreeGrafter"/>
</dbReference>
<dbReference type="Pfam" id="PF10046">
    <property type="entry name" value="BLOC1_2"/>
    <property type="match status" value="1"/>
</dbReference>
<reference evidence="2 3" key="1">
    <citation type="submission" date="2017-03" db="EMBL/GenBank/DDBJ databases">
        <title>Genome Survey of Euroglyphus maynei.</title>
        <authorList>
            <person name="Arlian L.G."/>
            <person name="Morgan M.S."/>
            <person name="Rider S.D."/>
        </authorList>
    </citation>
    <scope>NUCLEOTIDE SEQUENCE [LARGE SCALE GENOMIC DNA]</scope>
    <source>
        <strain evidence="2">Arlian Lab</strain>
        <tissue evidence="2">Whole body</tissue>
    </source>
</reference>
<dbReference type="GO" id="GO:0016197">
    <property type="term" value="P:endosomal transport"/>
    <property type="evidence" value="ECO:0007669"/>
    <property type="project" value="TreeGrafter"/>
</dbReference>
<dbReference type="PANTHER" id="PTHR46479">
    <property type="entry name" value="BIOGENESIS OF LYSOSOME-RELATED ORGANELLES COMPLEX 1 SUBUNIT 2"/>
    <property type="match status" value="1"/>
</dbReference>
<comment type="similarity">
    <text evidence="1">Belongs to the BLOC1S2 family.</text>
</comment>
<evidence type="ECO:0000313" key="2">
    <source>
        <dbReference type="EMBL" id="OTF79098.1"/>
    </source>
</evidence>
<dbReference type="GO" id="GO:0000930">
    <property type="term" value="C:gamma-tubulin complex"/>
    <property type="evidence" value="ECO:0007669"/>
    <property type="project" value="TreeGrafter"/>
</dbReference>
<dbReference type="GO" id="GO:0099078">
    <property type="term" value="C:BORC complex"/>
    <property type="evidence" value="ECO:0007669"/>
    <property type="project" value="TreeGrafter"/>
</dbReference>
<dbReference type="InterPro" id="IPR019269">
    <property type="entry name" value="BLOC1_su2"/>
</dbReference>
<dbReference type="GO" id="GO:0032418">
    <property type="term" value="P:lysosome localization"/>
    <property type="evidence" value="ECO:0007669"/>
    <property type="project" value="TreeGrafter"/>
</dbReference>
<evidence type="ECO:0000313" key="3">
    <source>
        <dbReference type="Proteomes" id="UP000194236"/>
    </source>
</evidence>
<keyword evidence="3" id="KW-1185">Reference proteome</keyword>
<accession>A0A1Y3BGV5</accession>
<feature type="non-terminal residue" evidence="2">
    <location>
        <position position="65"/>
    </location>
</feature>